<dbReference type="AlphaFoldDB" id="A0A2P2KIV7"/>
<proteinExistence type="predicted"/>
<protein>
    <submittedName>
        <fullName evidence="1">Uncharacterized protein</fullName>
    </submittedName>
</protein>
<evidence type="ECO:0000313" key="1">
    <source>
        <dbReference type="EMBL" id="MBX05664.1"/>
    </source>
</evidence>
<reference evidence="1" key="1">
    <citation type="submission" date="2018-02" db="EMBL/GenBank/DDBJ databases">
        <title>Rhizophora mucronata_Transcriptome.</title>
        <authorList>
            <person name="Meera S.P."/>
            <person name="Sreeshan A."/>
            <person name="Augustine A."/>
        </authorList>
    </citation>
    <scope>NUCLEOTIDE SEQUENCE</scope>
    <source>
        <tissue evidence="1">Leaf</tissue>
    </source>
</reference>
<name>A0A2P2KIV7_RHIMU</name>
<accession>A0A2P2KIV7</accession>
<dbReference type="EMBL" id="GGEC01025180">
    <property type="protein sequence ID" value="MBX05664.1"/>
    <property type="molecule type" value="Transcribed_RNA"/>
</dbReference>
<organism evidence="1">
    <name type="scientific">Rhizophora mucronata</name>
    <name type="common">Asiatic mangrove</name>
    <dbReference type="NCBI Taxonomy" id="61149"/>
    <lineage>
        <taxon>Eukaryota</taxon>
        <taxon>Viridiplantae</taxon>
        <taxon>Streptophyta</taxon>
        <taxon>Embryophyta</taxon>
        <taxon>Tracheophyta</taxon>
        <taxon>Spermatophyta</taxon>
        <taxon>Magnoliopsida</taxon>
        <taxon>eudicotyledons</taxon>
        <taxon>Gunneridae</taxon>
        <taxon>Pentapetalae</taxon>
        <taxon>rosids</taxon>
        <taxon>fabids</taxon>
        <taxon>Malpighiales</taxon>
        <taxon>Rhizophoraceae</taxon>
        <taxon>Rhizophora</taxon>
    </lineage>
</organism>
<sequence length="268" mass="30596">MIACSHNCSGHLCNTQSNCLTFSSHQHNFLSNLNIILKPQQSRNHQLGPITNCIDSRILHNQPLIASQKHLQWHNCSPQVTLILKIVINPLSIQHIMHSHHIIFLPQNSRPHPPQFLHMPTNPKNQSQMYTHSPHISPCLTRNPKDNQVPIWIILQQLTLINGPNSKVPFNRRNNGRPLKHCPSKCFECSCHFCYISHFTVQSRHTNILFSGTLLRFNKASSPINANNQVTCYFRIQSATVARFLDPENPLNPGHHLVGRRICGFVQV</sequence>